<sequence>MMKRTVVSLCLLFSAGAAHAENWVQQIDRPHRVYIDFDSIRHEDGLTSFLEKETFPNRVNTRLPPTYQQQVFFSQAVSQQIVNCERLTVIRTETTLLDESGEVVARQRFDGASWGRVKEPWLYGALKNLCPSR</sequence>
<name>A0A6I1Q1J5_PARAM</name>
<keyword evidence="2" id="KW-1185">Reference proteome</keyword>
<dbReference type="EMBL" id="JACHDD010000015">
    <property type="protein sequence ID" value="MBB5428735.1"/>
    <property type="molecule type" value="Genomic_DNA"/>
</dbReference>
<reference evidence="1 2" key="1">
    <citation type="submission" date="2020-08" db="EMBL/GenBank/DDBJ databases">
        <title>Genomic Encyclopedia of Type Strains, Phase IV (KMG-V): Genome sequencing to study the core and pangenomes of soil and plant-associated prokaryotes.</title>
        <authorList>
            <person name="Whitman W."/>
        </authorList>
    </citation>
    <scope>NUCLEOTIDE SEQUENCE [LARGE SCALE GENOMIC DNA]</scope>
    <source>
        <strain evidence="1 2">JPY158</strain>
    </source>
</reference>
<dbReference type="OrthoDB" id="9108323at2"/>
<proteinExistence type="predicted"/>
<evidence type="ECO:0000313" key="1">
    <source>
        <dbReference type="EMBL" id="MBB5428735.1"/>
    </source>
</evidence>
<comment type="caution">
    <text evidence="1">The sequence shown here is derived from an EMBL/GenBank/DDBJ whole genome shotgun (WGS) entry which is preliminary data.</text>
</comment>
<dbReference type="RefSeq" id="WP_018432941.1">
    <property type="nucleotide sequence ID" value="NZ_JACHDD010000015.1"/>
</dbReference>
<dbReference type="Proteomes" id="UP000592780">
    <property type="component" value="Unassembled WGS sequence"/>
</dbReference>
<protein>
    <submittedName>
        <fullName evidence="1">Uncharacterized protein</fullName>
    </submittedName>
</protein>
<dbReference type="AlphaFoldDB" id="A0A6I1Q1J5"/>
<organism evidence="1 2">
    <name type="scientific">Paraburkholderia atlantica</name>
    <dbReference type="NCBI Taxonomy" id="2654982"/>
    <lineage>
        <taxon>Bacteria</taxon>
        <taxon>Pseudomonadati</taxon>
        <taxon>Pseudomonadota</taxon>
        <taxon>Betaproteobacteria</taxon>
        <taxon>Burkholderiales</taxon>
        <taxon>Burkholderiaceae</taxon>
        <taxon>Paraburkholderia</taxon>
    </lineage>
</organism>
<gene>
    <name evidence="1" type="ORF">HDG40_006930</name>
</gene>
<accession>A0A6I1Q1J5</accession>
<evidence type="ECO:0000313" key="2">
    <source>
        <dbReference type="Proteomes" id="UP000592780"/>
    </source>
</evidence>